<protein>
    <submittedName>
        <fullName evidence="2">Uncharacterized protein</fullName>
    </submittedName>
</protein>
<accession>A0A6V7TXG0</accession>
<sequence length="63" mass="7340">MHRILNFIKFLIALSLIPEIKYCAPFIHNSQINRTQEIININPTNLDIYFFQVAVSALFKVGF</sequence>
<proteinExistence type="predicted"/>
<evidence type="ECO:0000313" key="3">
    <source>
        <dbReference type="Proteomes" id="UP000580250"/>
    </source>
</evidence>
<keyword evidence="1" id="KW-0732">Signal</keyword>
<feature type="signal peptide" evidence="1">
    <location>
        <begin position="1"/>
        <end position="23"/>
    </location>
</feature>
<feature type="chain" id="PRO_5028158334" evidence="1">
    <location>
        <begin position="24"/>
        <end position="63"/>
    </location>
</feature>
<gene>
    <name evidence="2" type="ORF">MENT_LOCUS5711</name>
</gene>
<dbReference type="AlphaFoldDB" id="A0A6V7TXG0"/>
<dbReference type="Proteomes" id="UP000580250">
    <property type="component" value="Unassembled WGS sequence"/>
</dbReference>
<reference evidence="2 3" key="1">
    <citation type="submission" date="2020-08" db="EMBL/GenBank/DDBJ databases">
        <authorList>
            <person name="Koutsovoulos G."/>
            <person name="Danchin GJ E."/>
        </authorList>
    </citation>
    <scope>NUCLEOTIDE SEQUENCE [LARGE SCALE GENOMIC DNA]</scope>
</reference>
<evidence type="ECO:0000313" key="2">
    <source>
        <dbReference type="EMBL" id="CAD2138214.1"/>
    </source>
</evidence>
<organism evidence="2 3">
    <name type="scientific">Meloidogyne enterolobii</name>
    <name type="common">Root-knot nematode worm</name>
    <name type="synonym">Meloidogyne mayaguensis</name>
    <dbReference type="NCBI Taxonomy" id="390850"/>
    <lineage>
        <taxon>Eukaryota</taxon>
        <taxon>Metazoa</taxon>
        <taxon>Ecdysozoa</taxon>
        <taxon>Nematoda</taxon>
        <taxon>Chromadorea</taxon>
        <taxon>Rhabditida</taxon>
        <taxon>Tylenchina</taxon>
        <taxon>Tylenchomorpha</taxon>
        <taxon>Tylenchoidea</taxon>
        <taxon>Meloidogynidae</taxon>
        <taxon>Meloidogyninae</taxon>
        <taxon>Meloidogyne</taxon>
    </lineage>
</organism>
<evidence type="ECO:0000256" key="1">
    <source>
        <dbReference type="SAM" id="SignalP"/>
    </source>
</evidence>
<dbReference type="EMBL" id="CAJEWN010000021">
    <property type="protein sequence ID" value="CAD2138214.1"/>
    <property type="molecule type" value="Genomic_DNA"/>
</dbReference>
<name>A0A6V7TXG0_MELEN</name>
<comment type="caution">
    <text evidence="2">The sequence shown here is derived from an EMBL/GenBank/DDBJ whole genome shotgun (WGS) entry which is preliminary data.</text>
</comment>